<comment type="subcellular location">
    <subcellularLocation>
        <location evidence="1">Membrane</location>
    </subcellularLocation>
</comment>
<keyword evidence="4 9" id="KW-0106">Calcium</keyword>
<feature type="domain" description="Cadherin" evidence="12">
    <location>
        <begin position="1081"/>
        <end position="1187"/>
    </location>
</feature>
<feature type="domain" description="Cadherin" evidence="12">
    <location>
        <begin position="1295"/>
        <end position="1411"/>
    </location>
</feature>
<feature type="domain" description="Cadherin" evidence="12">
    <location>
        <begin position="1188"/>
        <end position="1290"/>
    </location>
</feature>
<dbReference type="GO" id="GO:0007156">
    <property type="term" value="P:homophilic cell adhesion via plasma membrane adhesion molecules"/>
    <property type="evidence" value="ECO:0007669"/>
    <property type="project" value="InterPro"/>
</dbReference>
<dbReference type="FunFam" id="2.60.40.60:FF:000181">
    <property type="entry name" value="Predicted protein"/>
    <property type="match status" value="2"/>
</dbReference>
<dbReference type="GO" id="GO:0007163">
    <property type="term" value="P:establishment or maintenance of cell polarity"/>
    <property type="evidence" value="ECO:0007669"/>
    <property type="project" value="UniProtKB-ARBA"/>
</dbReference>
<feature type="domain" description="Cadherin" evidence="12">
    <location>
        <begin position="66"/>
        <end position="170"/>
    </location>
</feature>
<dbReference type="FunFam" id="2.60.40.60:FF:000035">
    <property type="entry name" value="Protocadherin Fat 3"/>
    <property type="match status" value="1"/>
</dbReference>
<dbReference type="FunFam" id="2.60.40.60:FF:000267">
    <property type="entry name" value="Dachsous cadherin-related 2"/>
    <property type="match status" value="1"/>
</dbReference>
<dbReference type="FunFam" id="2.60.40.60:FF:000140">
    <property type="entry name" value="Dachsous cadherin-related 1"/>
    <property type="match status" value="1"/>
</dbReference>
<dbReference type="Gene3D" id="2.60.40.60">
    <property type="entry name" value="Cadherins"/>
    <property type="match status" value="27"/>
</dbReference>
<feature type="domain" description="Cadherin" evidence="12">
    <location>
        <begin position="873"/>
        <end position="975"/>
    </location>
</feature>
<dbReference type="GO" id="GO:0005886">
    <property type="term" value="C:plasma membrane"/>
    <property type="evidence" value="ECO:0007669"/>
    <property type="project" value="InterPro"/>
</dbReference>
<feature type="domain" description="Cadherin" evidence="12">
    <location>
        <begin position="1400"/>
        <end position="1506"/>
    </location>
</feature>
<dbReference type="FunFam" id="2.60.40.60:FF:000020">
    <property type="entry name" value="Dachsous cadherin-related 1b"/>
    <property type="match status" value="2"/>
</dbReference>
<dbReference type="FunFam" id="2.60.40.60:FF:000101">
    <property type="entry name" value="FAT atypical cadherin 4"/>
    <property type="match status" value="1"/>
</dbReference>
<evidence type="ECO:0000256" key="5">
    <source>
        <dbReference type="ARBA" id="ARBA00022889"/>
    </source>
</evidence>
<dbReference type="GO" id="GO:0003007">
    <property type="term" value="P:heart morphogenesis"/>
    <property type="evidence" value="ECO:0007669"/>
    <property type="project" value="UniProtKB-ARBA"/>
</dbReference>
<feature type="domain" description="Cadherin" evidence="12">
    <location>
        <begin position="1930"/>
        <end position="2034"/>
    </location>
</feature>
<proteinExistence type="predicted"/>
<keyword evidence="3" id="KW-0677">Repeat</keyword>
<feature type="domain" description="Cadherin" evidence="12">
    <location>
        <begin position="2549"/>
        <end position="2660"/>
    </location>
</feature>
<protein>
    <recommendedName>
        <fullName evidence="12">Cadherin domain-containing protein</fullName>
    </recommendedName>
</protein>
<dbReference type="FunFam" id="2.60.40.60:FF:000278">
    <property type="entry name" value="LOW QUALITY PROTEIN: protocadherin-23"/>
    <property type="match status" value="1"/>
</dbReference>
<dbReference type="FunFam" id="2.60.40.60:FF:000255">
    <property type="entry name" value="protocadherin-23 isoform X2"/>
    <property type="match status" value="1"/>
</dbReference>
<keyword evidence="5" id="KW-0130">Cell adhesion</keyword>
<organism evidence="13 14">
    <name type="scientific">Sus scrofa</name>
    <name type="common">Pig</name>
    <dbReference type="NCBI Taxonomy" id="9823"/>
    <lineage>
        <taxon>Eukaryota</taxon>
        <taxon>Metazoa</taxon>
        <taxon>Chordata</taxon>
        <taxon>Craniata</taxon>
        <taxon>Vertebrata</taxon>
        <taxon>Euteleostomi</taxon>
        <taxon>Mammalia</taxon>
        <taxon>Eutheria</taxon>
        <taxon>Laurasiatheria</taxon>
        <taxon>Artiodactyla</taxon>
        <taxon>Suina</taxon>
        <taxon>Suidae</taxon>
        <taxon>Sus</taxon>
    </lineage>
</organism>
<evidence type="ECO:0000256" key="8">
    <source>
        <dbReference type="ARBA" id="ARBA00023180"/>
    </source>
</evidence>
<feature type="domain" description="Cadherin" evidence="12">
    <location>
        <begin position="2876"/>
        <end position="2989"/>
    </location>
</feature>
<dbReference type="SUPFAM" id="SSF49313">
    <property type="entry name" value="Cadherin-like"/>
    <property type="match status" value="27"/>
</dbReference>
<dbReference type="FunFam" id="2.60.40.60:FF:000081">
    <property type="entry name" value="protocadherin Fat 4"/>
    <property type="match status" value="2"/>
</dbReference>
<feature type="domain" description="Cadherin" evidence="12">
    <location>
        <begin position="2444"/>
        <end position="2544"/>
    </location>
</feature>
<keyword evidence="8" id="KW-0325">Glycoprotein</keyword>
<feature type="domain" description="Cadherin" evidence="12">
    <location>
        <begin position="2239"/>
        <end position="2343"/>
    </location>
</feature>
<dbReference type="FunFam" id="2.60.40.60:FF:000318">
    <property type="entry name" value="Dachsous cadherin-related 2"/>
    <property type="match status" value="1"/>
</dbReference>
<feature type="domain" description="Cadherin" evidence="12">
    <location>
        <begin position="2343"/>
        <end position="2443"/>
    </location>
</feature>
<dbReference type="CDD" id="cd11304">
    <property type="entry name" value="Cadherin_repeat"/>
    <property type="match status" value="27"/>
</dbReference>
<evidence type="ECO:0000256" key="6">
    <source>
        <dbReference type="ARBA" id="ARBA00022989"/>
    </source>
</evidence>
<dbReference type="FunFam" id="2.60.40.60:FF:000304">
    <property type="entry name" value="Dachsous cadherin-related 2"/>
    <property type="match status" value="1"/>
</dbReference>
<dbReference type="InterPro" id="IPR002126">
    <property type="entry name" value="Cadherin-like_dom"/>
</dbReference>
<dbReference type="GO" id="GO:0048729">
    <property type="term" value="P:tissue morphogenesis"/>
    <property type="evidence" value="ECO:0007669"/>
    <property type="project" value="UniProtKB-ARBA"/>
</dbReference>
<evidence type="ECO:0000259" key="12">
    <source>
        <dbReference type="PROSITE" id="PS50268"/>
    </source>
</evidence>
<keyword evidence="7 11" id="KW-0472">Membrane</keyword>
<dbReference type="FunFam" id="2.60.40.60:FF:000227">
    <property type="entry name" value="Dachsous cadherin-related 2"/>
    <property type="match status" value="1"/>
</dbReference>
<feature type="domain" description="Cadherin" evidence="12">
    <location>
        <begin position="2035"/>
        <end position="2139"/>
    </location>
</feature>
<feature type="domain" description="Cadherin" evidence="12">
    <location>
        <begin position="540"/>
        <end position="659"/>
    </location>
</feature>
<dbReference type="SMART" id="SM00112">
    <property type="entry name" value="CA"/>
    <property type="match status" value="27"/>
</dbReference>
<dbReference type="GO" id="GO:0005509">
    <property type="term" value="F:calcium ion binding"/>
    <property type="evidence" value="ECO:0007669"/>
    <property type="project" value="UniProtKB-UniRule"/>
</dbReference>
<dbReference type="Pfam" id="PF00028">
    <property type="entry name" value="Cadherin"/>
    <property type="match status" value="22"/>
</dbReference>
<feature type="transmembrane region" description="Helical" evidence="11">
    <location>
        <begin position="2989"/>
        <end position="3012"/>
    </location>
</feature>
<dbReference type="Proteomes" id="UP000694727">
    <property type="component" value="Unplaced"/>
</dbReference>
<feature type="domain" description="Cadherin" evidence="12">
    <location>
        <begin position="1721"/>
        <end position="1825"/>
    </location>
</feature>
<dbReference type="FunFam" id="2.60.40.60:FF:000263">
    <property type="entry name" value="LOW QUALITY PROTEIN: protocadherin-23"/>
    <property type="match status" value="1"/>
</dbReference>
<feature type="domain" description="Cadherin" evidence="12">
    <location>
        <begin position="297"/>
        <end position="413"/>
    </location>
</feature>
<evidence type="ECO:0000256" key="4">
    <source>
        <dbReference type="ARBA" id="ARBA00022837"/>
    </source>
</evidence>
<dbReference type="PANTHER" id="PTHR24026:SF136">
    <property type="entry name" value="PROTOCADHERIN-23"/>
    <property type="match status" value="1"/>
</dbReference>
<feature type="domain" description="Cadherin" evidence="12">
    <location>
        <begin position="1826"/>
        <end position="1929"/>
    </location>
</feature>
<feature type="domain" description="Cadherin" evidence="12">
    <location>
        <begin position="171"/>
        <end position="296"/>
    </location>
</feature>
<feature type="domain" description="Cadherin" evidence="12">
    <location>
        <begin position="2773"/>
        <end position="2875"/>
    </location>
</feature>
<dbReference type="FunFam" id="2.60.40.60:FF:000236">
    <property type="entry name" value="Dachsous, isoform B"/>
    <property type="match status" value="1"/>
</dbReference>
<feature type="region of interest" description="Disordered" evidence="10">
    <location>
        <begin position="3109"/>
        <end position="3140"/>
    </location>
</feature>
<dbReference type="GO" id="GO:0030154">
    <property type="term" value="P:cell differentiation"/>
    <property type="evidence" value="ECO:0007669"/>
    <property type="project" value="UniProtKB-ARBA"/>
</dbReference>
<feature type="domain" description="Cadherin" evidence="12">
    <location>
        <begin position="768"/>
        <end position="877"/>
    </location>
</feature>
<feature type="domain" description="Cadherin" evidence="12">
    <location>
        <begin position="1507"/>
        <end position="1616"/>
    </location>
</feature>
<evidence type="ECO:0000256" key="7">
    <source>
        <dbReference type="ARBA" id="ARBA00023136"/>
    </source>
</evidence>
<accession>A0A8D0S7F0</accession>
<feature type="compositionally biased region" description="Basic and acidic residues" evidence="10">
    <location>
        <begin position="3109"/>
        <end position="3136"/>
    </location>
</feature>
<dbReference type="PROSITE" id="PS00232">
    <property type="entry name" value="CADHERIN_1"/>
    <property type="match status" value="13"/>
</dbReference>
<dbReference type="PROSITE" id="PS50268">
    <property type="entry name" value="CADHERIN_2"/>
    <property type="match status" value="27"/>
</dbReference>
<dbReference type="FunFam" id="2.60.40.60:FF:000116">
    <property type="entry name" value="Dachsous cadherin-related 2"/>
    <property type="match status" value="1"/>
</dbReference>
<dbReference type="PRINTS" id="PR00205">
    <property type="entry name" value="CADHERIN"/>
</dbReference>
<reference evidence="13" key="1">
    <citation type="submission" date="2025-08" db="UniProtKB">
        <authorList>
            <consortium name="Ensembl"/>
        </authorList>
    </citation>
    <scope>IDENTIFICATION</scope>
</reference>
<dbReference type="GO" id="GO:0060429">
    <property type="term" value="P:epithelium development"/>
    <property type="evidence" value="ECO:0007669"/>
    <property type="project" value="UniProtKB-ARBA"/>
</dbReference>
<sequence length="3366" mass="366283">MSPSGRRMGEGRQQPVAPAGKRLLFLGSRGSPCGRPGGGGAAGAQRFLLGLFLHVWLWGASGSSAQVFNLSLSVDEGLPPDTLVGDIRAGLPATQQQQQEGGGFFLSEDSDDSPLLDDFHVHPDTGIIRTARCLDREQRDYYSFVAATLLGAVVQVEIRVNDVNDHSPRFPRDSLQLDVSELSPPGTAFRLPGAQDPDAGLFSTQGYTLVQPSDLTEDPAGPFFQLRYGTPGSPPSPPSSSPLEPLDLVLLRRLDREAAAAHELQIEAWDGGRPRRTGHLRVELRVLDENDNPPVFEQSEYRAAVREDAPPGAEVCRVRATDHDLGPNGHVRYSIRSRQAPGAGGGGGPLVDAAHFSVGELSGVVRVQRPLDRETQAWHQLVVEARDGGAEPEVATVRVSIAVLDVNDNRPAIHLLFLTEGGAARVSEGSQAGDYVARVSVSDADGDPEKEEEAAGELGGGLGGGSISLALEGGEGAFALRPGGAPGVFFLCVEGPLDRESQDLYDLRLVATDAGTPPLSMEETLLLRVADLNDQPPVFSQEHYQASVSEAAAPGTAVLRVSASDADEPGTDHARVRYTLLPLPAPCSPEALRPPAECGPSFTIHLESGVISTTRSLDREIQEVVELRVVAQDLGEPPLSATCLVSISVEDVNDNEPIFLKQVYNASLPEHTRVGHCFLQVKASDADAGLYGFVEYSLYAGFQSYDVPQAFQIDPHDGRICVSQDIDRERDPDTYDLLVKAKDGGGLSAQAFVRVELEDVNDNEPVFNPSVYVTSISGHSQPGTEIVSVVATDRDSGVYGTVAYELVQGDVSSLFTIDSTTGVIYLTSTLSHLESATLLLMVCARDGGGLTSVTNAEVTIHLLQTTLAPAEFERPRYAFSVYEDVPEDSPVGTVKAKEPSNASEPIFYRIASGDLDGKFSIHPWLGTIRTQKPLDHEMQPVVVLMVQAQLGSSSTCGSTEVTITVIDVNDNDPVFPKASDEVTVPPTIQPGTALYCAGAVDQDSGPNGFIRYAIASQNPSIFSIDSGQGVVYLNASLGGAGVRRCTLTLVARDLGVPPRAALFSLTIIIEEPAQSPSLTFEHLVYQAEVSEALSLMTPILRIQASPLGPRRTFPQILYSLEPSTHSGAFGVHPFTGWIYLRRPLDYESIQTYHLRVFAWVPEDRLSHNVSTSVIVHILDENDNSPIFLHEVMFLKVEESPVPRGVIGKITAIDRDSSQNGQLSYFLLSDGKFFKMNPNTGELLSWVALDQEQQVHHQLTVLVTDHGFPPRNATALVYVSVTDINDNKPYFPQCLPGKELHIKVLEGQPVNMLVTTVFAKDLDEGNNAEVIYSISSEESRDHFKIDANSGEIRTTAVLSHDYRPSYRVTVIASDRGVPSLQGRVVINIQVIPLPKGRALISQNIRHLVIPENLKPAKIMSLIKSPDYLHPHRDGKLHFSIAADDRDGHFEIDSSTGDLFLSKELDYEMTSHYLFRVVTKDHSTTPPLSSMIFLSVAVEDQNDHSPSFREEFIVISVEEDAPVGTLVHVFNAKDGDGSFLNSRVQYFIEAHPPAVNPFLIHPSFGTLVTASPLDRERVPTVVLTVTASDQAVNVTDRRLRSLVAKVVILDVNDHSPTFTSFPVARVKEDATAGSLVHHITAQDPDEGRNGKVTFRILLGNENMAFMLDETSGLLTTTHPLDYEIKTQHVLTLLALDDGTPTLSSSQTLTITVLDVNDEAPVFKQHLYEASVKENENPGEFVTRVEAVDRDSGVNAKLRYEIMPGAAFGLFTINPDTGEVVTATTLDREVQDVLTFRVLVRDGGVPALSATATVLCSVRDENDHSPEMIIPGHDIEVLENQEPGLIYTVLASDLDAGDNGAVWYRIVDGNTDGYFAIHEASGELSATRALDREQVSNFTLVILCSDLGDPPRSSVAQLQVRVLDDNDHSPSFPRLHHQSSVREDADVGTVLLVLSAADQDEGLNGQTEYFLMDEASGAFTIDPVAGTLRTSRHLDREARSEYTFRAVARDCGVQSSRSSTVIIKVHVTDVNDNDPVWEQNPVDIFLSSQTPTNQTITILGASDPDLGPNGTVIFSFAEPQSMFSMNEYTGEIQLRQSPSSEFFPIWVPVKVMDQGVPARTTPGLLVIHMEGEDVKISFSQHLYKGMVTENCETGTSIVTIKAFAPESIQDSIKYSIFSGNEDGVFSLGSNSGELTVKEPKFLDFEVRNEVQLIVFAESRGQRAYSRVAVSIRDVNDNSPRFEQSVYSVTVSEGRFYSDHIVQVFAVDLDSGSNGLVEYSIVSGNQGQTFQMDTLSGVLTANAVLDHEGTNAYSLIVQATDKGMPRFSGTTVIKIQVTDVNDNAPTFLPSEAVEMAENSLPGAIVTRISVHDVDSNPAFIFSLVKGSHAGTKFAIDRNTGVVVLVKTLDFEEAAEHELRIQISDLMHHIEGTLVVHVLDVNDNPPVFSQDSYQVTISELVPVGHPVLTVVATDAESENISYRILSSSKAFSIDAANGTISTSSPVLLLDGKSTVRFLVEASDDGIPELTAVTLVEIEIQDVNNYAPEFALGCYNVSVREDARVGSTLATFSTVDRDWTRENTHVEYSIISGNAQNDFQVETRFLHSGYSYKPVGYLVLLHSLDREATAHHRLVLLASDLGRPPLSSSATVSIEVLDVDDNAPAFSRLEYQAHVKESTPPGSPITVVSADDCDVASQAEVTYHLVSGNETGHFRLEGKTGVLYLMKPLDYEDTIKFTLTVQAADEARKHFSFAVVFVNVLDDNDHAPQFLFPNVNCAVPENLPLFSTICSVSALDFDAGPYGELTYSIVSPCSVPAEAPQDHDAFLIDPLTGEIRAKQVLDYENDQKYCLTVQAKDKGDATASLTVWVDIEGVDEFEPIFTQDQYFFNLPEKTNARQLIGRVEAFDEDAGIDGVILYSLETPSPFFSVNTTNGNIYLSRALPLMKNQVSNEDTIEMKIIAQSPKPDSKFSSCTVFVNVSFSSTGMRSAVSASSFSISLTVSFLVFLFLIVILIVLILRWKQKGATSNYEEKKTSSSLDVNLRLSRNTSEVKPFQKTNECTNELVPVDSVPEWLSLIRVVEKDIADPYRCSNSSSRCSVEGETAEDKEIQRINEHRYRKDSDSSLSDRESRVPDSGIPRDSDQLSCLSGETDVGVTAEAAETCHTFEEGDQGEGRGTTFVQKNVLLQPLKKREAKGAMVGEVGKEAVFISGDEETGSTALSTQGNSDQGGGRNCPWDYLLSWEPRFQPLASVFNDIAKLKDEHVCMPGIPKEKSLVFPPPLITAVAQPGIKAVPPRMPALTPRQVLQKYPHSPTGYHHSFLPDAMTPSFSPSLSLLTTQTSAMTPLLPAGELLGTHLSGTCHELKAADEVQI</sequence>
<evidence type="ECO:0000256" key="3">
    <source>
        <dbReference type="ARBA" id="ARBA00022737"/>
    </source>
</evidence>
<feature type="domain" description="Cadherin" evidence="12">
    <location>
        <begin position="660"/>
        <end position="767"/>
    </location>
</feature>
<feature type="domain" description="Cadherin" evidence="12">
    <location>
        <begin position="1616"/>
        <end position="1720"/>
    </location>
</feature>
<evidence type="ECO:0000256" key="11">
    <source>
        <dbReference type="SAM" id="Phobius"/>
    </source>
</evidence>
<evidence type="ECO:0000256" key="1">
    <source>
        <dbReference type="ARBA" id="ARBA00004370"/>
    </source>
</evidence>
<dbReference type="FunFam" id="2.60.40.60:FF:000359">
    <property type="entry name" value="LOW QUALITY PROTEIN: protocadherin-23"/>
    <property type="match status" value="1"/>
</dbReference>
<dbReference type="Ensembl" id="ENSSSCT00025064797.1">
    <property type="protein sequence ID" value="ENSSSCP00025027600.1"/>
    <property type="gene ID" value="ENSSSCG00025047632.1"/>
</dbReference>
<dbReference type="FunFam" id="2.60.40.60:FF:000150">
    <property type="entry name" value="Dachsous cadherin-related 1"/>
    <property type="match status" value="1"/>
</dbReference>
<dbReference type="FunFam" id="2.60.40.60:FF:000226">
    <property type="entry name" value="Dachsous, isoform B"/>
    <property type="match status" value="1"/>
</dbReference>
<feature type="domain" description="Cadherin" evidence="12">
    <location>
        <begin position="976"/>
        <end position="1078"/>
    </location>
</feature>
<dbReference type="PANTHER" id="PTHR24026">
    <property type="entry name" value="FAT ATYPICAL CADHERIN-RELATED"/>
    <property type="match status" value="1"/>
</dbReference>
<dbReference type="FunFam" id="2.60.40.60:FF:000211">
    <property type="entry name" value="Dachsous cadherin-related 2"/>
    <property type="match status" value="1"/>
</dbReference>
<feature type="domain" description="Cadherin" evidence="12">
    <location>
        <begin position="424"/>
        <end position="539"/>
    </location>
</feature>
<evidence type="ECO:0000256" key="9">
    <source>
        <dbReference type="PROSITE-ProRule" id="PRU00043"/>
    </source>
</evidence>
<keyword evidence="6 11" id="KW-1133">Transmembrane helix</keyword>
<evidence type="ECO:0000256" key="10">
    <source>
        <dbReference type="SAM" id="MobiDB-lite"/>
    </source>
</evidence>
<dbReference type="InterPro" id="IPR015919">
    <property type="entry name" value="Cadherin-like_sf"/>
</dbReference>
<evidence type="ECO:0000256" key="2">
    <source>
        <dbReference type="ARBA" id="ARBA00022692"/>
    </source>
</evidence>
<dbReference type="InterPro" id="IPR020894">
    <property type="entry name" value="Cadherin_CS"/>
</dbReference>
<name>A0A8D0S7F0_PIG</name>
<dbReference type="FunFam" id="2.60.40.60:FF:000269">
    <property type="entry name" value="Dachsous cadherin-related 2"/>
    <property type="match status" value="1"/>
</dbReference>
<evidence type="ECO:0000313" key="14">
    <source>
        <dbReference type="Proteomes" id="UP000694727"/>
    </source>
</evidence>
<evidence type="ECO:0000313" key="13">
    <source>
        <dbReference type="Ensembl" id="ENSSSCP00025027600.1"/>
    </source>
</evidence>
<keyword evidence="2 11" id="KW-0812">Transmembrane</keyword>
<dbReference type="FunFam" id="2.60.40.60:FF:000201">
    <property type="entry name" value="Dachsous cadherin-related 1"/>
    <property type="match status" value="1"/>
</dbReference>
<dbReference type="FunFam" id="2.60.40.60:FF:000153">
    <property type="entry name" value="Dachsous cadherin-related 2"/>
    <property type="match status" value="1"/>
</dbReference>
<feature type="domain" description="Cadherin" evidence="12">
    <location>
        <begin position="2661"/>
        <end position="2764"/>
    </location>
</feature>
<feature type="domain" description="Cadherin" evidence="12">
    <location>
        <begin position="2136"/>
        <end position="2238"/>
    </location>
</feature>
<dbReference type="FunFam" id="2.60.40.60:FF:000080">
    <property type="entry name" value="FAT atypical cadherin 1"/>
    <property type="match status" value="1"/>
</dbReference>